<dbReference type="Proteomes" id="UP000054761">
    <property type="component" value="Unassembled WGS sequence"/>
</dbReference>
<reference evidence="2 3" key="1">
    <citation type="submission" date="2015-11" db="EMBL/GenBank/DDBJ databases">
        <title>Genomic analysis of 38 Legionella species identifies large and diverse effector repertoires.</title>
        <authorList>
            <person name="Burstein D."/>
            <person name="Amaro F."/>
            <person name="Zusman T."/>
            <person name="Lifshitz Z."/>
            <person name="Cohen O."/>
            <person name="Gilbert J.A."/>
            <person name="Pupko T."/>
            <person name="Shuman H.A."/>
            <person name="Segal G."/>
        </authorList>
    </citation>
    <scope>NUCLEOTIDE SEQUENCE [LARGE SCALE GENOMIC DNA]</scope>
    <source>
        <strain evidence="2 3">Bercovier 4</strain>
    </source>
</reference>
<comment type="caution">
    <text evidence="2">The sequence shown here is derived from an EMBL/GenBank/DDBJ whole genome shotgun (WGS) entry which is preliminary data.</text>
</comment>
<sequence>MMLKMIFLGAGSAFTVGSENYQSNVLLQKDNDTLLIDAGTDIRFSLYEQDFNYMDVRNIYISHLHADHIGGLEWLATTTFFDPKYQGKPNLILSENLVNDLWERSLSGGLRTLQTELATLDTFFNVHPVQSQERFSWQKVNFKLIQAVHVVSNYELMPCYGLLMDYKNTRIYYTADTQYAPNQLLDYYEEADIIFHDCEIAEQKSGVHAHYTELMTIPAHLKKKIWLYHYGTGKLPNAKADGFLGFVKKGQSFEFK</sequence>
<dbReference type="InterPro" id="IPR036866">
    <property type="entry name" value="RibonucZ/Hydroxyglut_hydro"/>
</dbReference>
<dbReference type="Pfam" id="PF23023">
    <property type="entry name" value="Anti-Pycsar_Apyc1"/>
    <property type="match status" value="1"/>
</dbReference>
<dbReference type="GO" id="GO:0046872">
    <property type="term" value="F:metal ion binding"/>
    <property type="evidence" value="ECO:0007669"/>
    <property type="project" value="UniProtKB-KW"/>
</dbReference>
<keyword evidence="2" id="KW-0378">Hydrolase</keyword>
<dbReference type="SUPFAM" id="SSF56281">
    <property type="entry name" value="Metallo-hydrolase/oxidoreductase"/>
    <property type="match status" value="1"/>
</dbReference>
<organism evidence="2 3">
    <name type="scientific">Legionella israelensis</name>
    <dbReference type="NCBI Taxonomy" id="454"/>
    <lineage>
        <taxon>Bacteria</taxon>
        <taxon>Pseudomonadati</taxon>
        <taxon>Pseudomonadota</taxon>
        <taxon>Gammaproteobacteria</taxon>
        <taxon>Legionellales</taxon>
        <taxon>Legionellaceae</taxon>
        <taxon>Legionella</taxon>
    </lineage>
</organism>
<dbReference type="SMART" id="SM00849">
    <property type="entry name" value="Lactamase_B"/>
    <property type="match status" value="1"/>
</dbReference>
<dbReference type="OrthoDB" id="9803916at2"/>
<evidence type="ECO:0000259" key="1">
    <source>
        <dbReference type="SMART" id="SM00849"/>
    </source>
</evidence>
<name>A0A0W0WI45_9GAMM</name>
<dbReference type="AlphaFoldDB" id="A0A0W0WI45"/>
<dbReference type="PATRIC" id="fig|454.4.peg.556"/>
<evidence type="ECO:0000313" key="2">
    <source>
        <dbReference type="EMBL" id="KTD32008.1"/>
    </source>
</evidence>
<feature type="domain" description="Metallo-beta-lactamase" evidence="1">
    <location>
        <begin position="22"/>
        <end position="220"/>
    </location>
</feature>
<gene>
    <name evidence="2" type="ORF">Lisr_0527</name>
</gene>
<dbReference type="InterPro" id="IPR001279">
    <property type="entry name" value="Metallo-B-lactamas"/>
</dbReference>
<dbReference type="PANTHER" id="PTHR42663">
    <property type="entry name" value="HYDROLASE C777.06C-RELATED-RELATED"/>
    <property type="match status" value="1"/>
</dbReference>
<dbReference type="RefSeq" id="WP_082636467.1">
    <property type="nucleotide sequence ID" value="NZ_CAAAJA010000013.1"/>
</dbReference>
<dbReference type="Gene3D" id="3.60.15.10">
    <property type="entry name" value="Ribonuclease Z/Hydroxyacylglutathione hydrolase-like"/>
    <property type="match status" value="1"/>
</dbReference>
<keyword evidence="3" id="KW-1185">Reference proteome</keyword>
<accession>A0A0W0WI45</accession>
<dbReference type="EMBL" id="LNYH01000017">
    <property type="protein sequence ID" value="KTD32008.1"/>
    <property type="molecule type" value="Genomic_DNA"/>
</dbReference>
<dbReference type="PANTHER" id="PTHR42663:SF6">
    <property type="entry name" value="HYDROLASE C777.06C-RELATED"/>
    <property type="match status" value="1"/>
</dbReference>
<dbReference type="STRING" id="454.Lisr_0527"/>
<protein>
    <submittedName>
        <fullName evidence="2">Metal-dependent hydrolase of the beta-lactamase superfamily transporter III</fullName>
    </submittedName>
</protein>
<evidence type="ECO:0000313" key="3">
    <source>
        <dbReference type="Proteomes" id="UP000054761"/>
    </source>
</evidence>
<proteinExistence type="predicted"/>
<dbReference type="GO" id="GO:0016787">
    <property type="term" value="F:hydrolase activity"/>
    <property type="evidence" value="ECO:0007669"/>
    <property type="project" value="UniProtKB-KW"/>
</dbReference>